<dbReference type="EMBL" id="JAGFNS010000006">
    <property type="protein sequence ID" value="MBO3738078.1"/>
    <property type="molecule type" value="Genomic_DNA"/>
</dbReference>
<evidence type="ECO:0000313" key="5">
    <source>
        <dbReference type="Proteomes" id="UP000679690"/>
    </source>
</evidence>
<dbReference type="PANTHER" id="PTHR10587:SF137">
    <property type="entry name" value="4-DEOXY-4-FORMAMIDO-L-ARABINOSE-PHOSPHOUNDECAPRENOL DEFORMYLASE ARND-RELATED"/>
    <property type="match status" value="1"/>
</dbReference>
<name>A0ABS3UJY7_9ACTN</name>
<feature type="region of interest" description="Disordered" evidence="1">
    <location>
        <begin position="52"/>
        <end position="119"/>
    </location>
</feature>
<dbReference type="CDD" id="cd10917">
    <property type="entry name" value="CE4_NodB_like_6s_7s"/>
    <property type="match status" value="1"/>
</dbReference>
<dbReference type="InterPro" id="IPR002509">
    <property type="entry name" value="NODB_dom"/>
</dbReference>
<feature type="domain" description="NodB homology" evidence="3">
    <location>
        <begin position="122"/>
        <end position="311"/>
    </location>
</feature>
<dbReference type="Gene3D" id="3.20.20.370">
    <property type="entry name" value="Glycoside hydrolase/deacetylase"/>
    <property type="match status" value="1"/>
</dbReference>
<protein>
    <submittedName>
        <fullName evidence="4">Polysaccharide deacetylase family protein</fullName>
    </submittedName>
</protein>
<accession>A0ABS3UJY7</accession>
<dbReference type="PANTHER" id="PTHR10587">
    <property type="entry name" value="GLYCOSYL TRANSFERASE-RELATED"/>
    <property type="match status" value="1"/>
</dbReference>
<gene>
    <name evidence="4" type="ORF">J5X75_11145</name>
</gene>
<dbReference type="InterPro" id="IPR011330">
    <property type="entry name" value="Glyco_hydro/deAcase_b/a-brl"/>
</dbReference>
<sequence>MDWRPADIRGIVVSPPPTWGGLLIRLSHTRKAFLISAVLIMTGLLGQATAATTTAQGDPGPTVPAGPAPSVTAPSSAPAPAPTATPTPTPSKPSPRVENTVADTKPKGRTGPAGSIMTTGTKGVALTFDDGPDPDYTPQLLKLLAKHQVKATFCLVGTQARRHPDLVQAIAAGGHSLCNHSWNHDLKLGKKSHAAIRADLERTNAAIRAAVPGAEIRYMRAPGGNFTPAMVKVSAQLGMRSIYWKVDPRDWEQPETESRSAHRKRIIRIVQQHTRAGAIVLSHDYAQPDTIDAYRVLLPWLHKRFQLVPLT</sequence>
<comment type="caution">
    <text evidence="4">The sequence shown here is derived from an EMBL/GenBank/DDBJ whole genome shotgun (WGS) entry which is preliminary data.</text>
</comment>
<proteinExistence type="predicted"/>
<keyword evidence="2" id="KW-0472">Membrane</keyword>
<dbReference type="Proteomes" id="UP000679690">
    <property type="component" value="Unassembled WGS sequence"/>
</dbReference>
<evidence type="ECO:0000256" key="2">
    <source>
        <dbReference type="SAM" id="Phobius"/>
    </source>
</evidence>
<evidence type="ECO:0000259" key="3">
    <source>
        <dbReference type="PROSITE" id="PS51677"/>
    </source>
</evidence>
<keyword evidence="2" id="KW-1133">Transmembrane helix</keyword>
<evidence type="ECO:0000313" key="4">
    <source>
        <dbReference type="EMBL" id="MBO3738078.1"/>
    </source>
</evidence>
<dbReference type="SUPFAM" id="SSF88713">
    <property type="entry name" value="Glycoside hydrolase/deacetylase"/>
    <property type="match status" value="1"/>
</dbReference>
<dbReference type="PROSITE" id="PS51677">
    <property type="entry name" value="NODB"/>
    <property type="match status" value="1"/>
</dbReference>
<reference evidence="4 5" key="1">
    <citation type="submission" date="2021-03" db="EMBL/GenBank/DDBJ databases">
        <title>Actinoplanes flavus sp. nov., a novel actinomycete isolated from Coconut Palm rhizosphere soil.</title>
        <authorList>
            <person name="Luo X."/>
        </authorList>
    </citation>
    <scope>NUCLEOTIDE SEQUENCE [LARGE SCALE GENOMIC DNA]</scope>
    <source>
        <strain evidence="4 5">NEAU-H7</strain>
    </source>
</reference>
<keyword evidence="2" id="KW-0812">Transmembrane</keyword>
<dbReference type="Pfam" id="PF01522">
    <property type="entry name" value="Polysacc_deac_1"/>
    <property type="match status" value="1"/>
</dbReference>
<evidence type="ECO:0000256" key="1">
    <source>
        <dbReference type="SAM" id="MobiDB-lite"/>
    </source>
</evidence>
<feature type="compositionally biased region" description="Pro residues" evidence="1">
    <location>
        <begin position="77"/>
        <end position="93"/>
    </location>
</feature>
<organism evidence="4 5">
    <name type="scientific">Actinoplanes flavus</name>
    <dbReference type="NCBI Taxonomy" id="2820290"/>
    <lineage>
        <taxon>Bacteria</taxon>
        <taxon>Bacillati</taxon>
        <taxon>Actinomycetota</taxon>
        <taxon>Actinomycetes</taxon>
        <taxon>Micromonosporales</taxon>
        <taxon>Micromonosporaceae</taxon>
        <taxon>Actinoplanes</taxon>
    </lineage>
</organism>
<keyword evidence="5" id="KW-1185">Reference proteome</keyword>
<feature type="transmembrane region" description="Helical" evidence="2">
    <location>
        <begin position="32"/>
        <end position="50"/>
    </location>
</feature>
<dbReference type="InterPro" id="IPR050248">
    <property type="entry name" value="Polysacc_deacetylase_ArnD"/>
</dbReference>